<protein>
    <submittedName>
        <fullName evidence="1">Uncharacterized protein</fullName>
    </submittedName>
</protein>
<accession>A0A6A4GCX4</accession>
<feature type="non-terminal residue" evidence="1">
    <location>
        <position position="1"/>
    </location>
</feature>
<reference evidence="1" key="1">
    <citation type="journal article" date="2019" name="Environ. Microbiol.">
        <title>Fungal ecological strategies reflected in gene transcription - a case study of two litter decomposers.</title>
        <authorList>
            <person name="Barbi F."/>
            <person name="Kohler A."/>
            <person name="Barry K."/>
            <person name="Baskaran P."/>
            <person name="Daum C."/>
            <person name="Fauchery L."/>
            <person name="Ihrmark K."/>
            <person name="Kuo A."/>
            <person name="LaButti K."/>
            <person name="Lipzen A."/>
            <person name="Morin E."/>
            <person name="Grigoriev I.V."/>
            <person name="Henrissat B."/>
            <person name="Lindahl B."/>
            <person name="Martin F."/>
        </authorList>
    </citation>
    <scope>NUCLEOTIDE SEQUENCE</scope>
    <source>
        <strain evidence="1">JB14</strain>
    </source>
</reference>
<dbReference type="EMBL" id="ML770533">
    <property type="protein sequence ID" value="KAE9383354.1"/>
    <property type="molecule type" value="Genomic_DNA"/>
</dbReference>
<dbReference type="AlphaFoldDB" id="A0A6A4GCX4"/>
<sequence>VTEHQCLYLTYQSLEDWTELRDYLRCNASFHERPRYDCALINYDSPQHVMGRLRGLYTCRVNGKFYGIVYLTEFKNIQKHEVGSEHKMGWL</sequence>
<proteinExistence type="predicted"/>
<keyword evidence="2" id="KW-1185">Reference proteome</keyword>
<gene>
    <name evidence="1" type="ORF">BT96DRAFT_1036141</name>
</gene>
<name>A0A6A4GCX4_9AGAR</name>
<evidence type="ECO:0000313" key="2">
    <source>
        <dbReference type="Proteomes" id="UP000799118"/>
    </source>
</evidence>
<organism evidence="1 2">
    <name type="scientific">Gymnopus androsaceus JB14</name>
    <dbReference type="NCBI Taxonomy" id="1447944"/>
    <lineage>
        <taxon>Eukaryota</taxon>
        <taxon>Fungi</taxon>
        <taxon>Dikarya</taxon>
        <taxon>Basidiomycota</taxon>
        <taxon>Agaricomycotina</taxon>
        <taxon>Agaricomycetes</taxon>
        <taxon>Agaricomycetidae</taxon>
        <taxon>Agaricales</taxon>
        <taxon>Marasmiineae</taxon>
        <taxon>Omphalotaceae</taxon>
        <taxon>Gymnopus</taxon>
    </lineage>
</organism>
<dbReference type="OrthoDB" id="3239511at2759"/>
<evidence type="ECO:0000313" key="1">
    <source>
        <dbReference type="EMBL" id="KAE9383354.1"/>
    </source>
</evidence>
<dbReference type="Proteomes" id="UP000799118">
    <property type="component" value="Unassembled WGS sequence"/>
</dbReference>